<dbReference type="AlphaFoldDB" id="A0A7R9CZY8"/>
<gene>
    <name evidence="2" type="ORF">TPSB3V08_LOCUS5024</name>
</gene>
<accession>A0A7R9CZY8</accession>
<feature type="compositionally biased region" description="Pro residues" evidence="1">
    <location>
        <begin position="15"/>
        <end position="26"/>
    </location>
</feature>
<reference evidence="2" key="1">
    <citation type="submission" date="2020-11" db="EMBL/GenBank/DDBJ databases">
        <authorList>
            <person name="Tran Van P."/>
        </authorList>
    </citation>
    <scope>NUCLEOTIDE SEQUENCE</scope>
</reference>
<evidence type="ECO:0000313" key="2">
    <source>
        <dbReference type="EMBL" id="CAD7405503.1"/>
    </source>
</evidence>
<feature type="region of interest" description="Disordered" evidence="1">
    <location>
        <begin position="1"/>
        <end position="34"/>
    </location>
</feature>
<dbReference type="EMBL" id="OD002553">
    <property type="protein sequence ID" value="CAD7405503.1"/>
    <property type="molecule type" value="Genomic_DNA"/>
</dbReference>
<sequence>MVVRIPVGCAEQFSPPSPPSAPPPPKQTRAQHPVPSRYFNFVKRLGRLYLEDVYQHVDGRGVKSHFEKKFGTPDRDSNLDLSVIGSPVYCNGSVLDHADTETRSGSEL</sequence>
<organism evidence="2">
    <name type="scientific">Timema poppense</name>
    <name type="common">Walking stick</name>
    <dbReference type="NCBI Taxonomy" id="170557"/>
    <lineage>
        <taxon>Eukaryota</taxon>
        <taxon>Metazoa</taxon>
        <taxon>Ecdysozoa</taxon>
        <taxon>Arthropoda</taxon>
        <taxon>Hexapoda</taxon>
        <taxon>Insecta</taxon>
        <taxon>Pterygota</taxon>
        <taxon>Neoptera</taxon>
        <taxon>Polyneoptera</taxon>
        <taxon>Phasmatodea</taxon>
        <taxon>Timematodea</taxon>
        <taxon>Timematoidea</taxon>
        <taxon>Timematidae</taxon>
        <taxon>Timema</taxon>
    </lineage>
</organism>
<proteinExistence type="predicted"/>
<evidence type="ECO:0000256" key="1">
    <source>
        <dbReference type="SAM" id="MobiDB-lite"/>
    </source>
</evidence>
<name>A0A7R9CZY8_TIMPO</name>
<protein>
    <submittedName>
        <fullName evidence="2">Uncharacterized protein</fullName>
    </submittedName>
</protein>